<dbReference type="InterPro" id="IPR013538">
    <property type="entry name" value="ASHA1/2-like_C"/>
</dbReference>
<accession>A0ABW4QEY7</accession>
<comment type="caution">
    <text evidence="3">The sequence shown here is derived from an EMBL/GenBank/DDBJ whole genome shotgun (WGS) entry which is preliminary data.</text>
</comment>
<sequence length="161" mass="18773">MRAEIVQTDQGYTATYNRHMAHSPETVWAMLAENGKLKQWFLELEVKELRKGGFLSFDMGDGTFEKMDIVDFEAGSVLAFEWDEGQVRFEILPAEGGSRLTMVESFPRITQHTAKDLAGWHVCFDVIEALLDGRKIERKREWEKEYEEYKRLLQSLSVEFE</sequence>
<organism evidence="3 4">
    <name type="scientific">Planococcus chinensis</name>
    <dbReference type="NCBI Taxonomy" id="272917"/>
    <lineage>
        <taxon>Bacteria</taxon>
        <taxon>Bacillati</taxon>
        <taxon>Bacillota</taxon>
        <taxon>Bacilli</taxon>
        <taxon>Bacillales</taxon>
        <taxon>Caryophanaceae</taxon>
        <taxon>Planococcus</taxon>
    </lineage>
</organism>
<keyword evidence="4" id="KW-1185">Reference proteome</keyword>
<dbReference type="EMBL" id="JBHUFW010000004">
    <property type="protein sequence ID" value="MFD1862136.1"/>
    <property type="molecule type" value="Genomic_DNA"/>
</dbReference>
<dbReference type="Proteomes" id="UP001597273">
    <property type="component" value="Unassembled WGS sequence"/>
</dbReference>
<dbReference type="Gene3D" id="3.30.530.20">
    <property type="match status" value="1"/>
</dbReference>
<evidence type="ECO:0000313" key="3">
    <source>
        <dbReference type="EMBL" id="MFD1862136.1"/>
    </source>
</evidence>
<proteinExistence type="inferred from homology"/>
<name>A0ABW4QEY7_9BACL</name>
<dbReference type="InterPro" id="IPR023393">
    <property type="entry name" value="START-like_dom_sf"/>
</dbReference>
<protein>
    <submittedName>
        <fullName evidence="3">SRPBCC family protein</fullName>
    </submittedName>
</protein>
<feature type="domain" description="Activator of Hsp90 ATPase homologue 1/2-like C-terminal" evidence="2">
    <location>
        <begin position="22"/>
        <end position="131"/>
    </location>
</feature>
<evidence type="ECO:0000313" key="4">
    <source>
        <dbReference type="Proteomes" id="UP001597273"/>
    </source>
</evidence>
<dbReference type="RefSeq" id="WP_204890818.1">
    <property type="nucleotide sequence ID" value="NZ_JBHUFW010000004.1"/>
</dbReference>
<evidence type="ECO:0000259" key="2">
    <source>
        <dbReference type="Pfam" id="PF08327"/>
    </source>
</evidence>
<dbReference type="CDD" id="cd08899">
    <property type="entry name" value="SRPBCC_CalC_Aha1-like_6"/>
    <property type="match status" value="1"/>
</dbReference>
<reference evidence="4" key="1">
    <citation type="journal article" date="2019" name="Int. J. Syst. Evol. Microbiol.">
        <title>The Global Catalogue of Microorganisms (GCM) 10K type strain sequencing project: providing services to taxonomists for standard genome sequencing and annotation.</title>
        <authorList>
            <consortium name="The Broad Institute Genomics Platform"/>
            <consortium name="The Broad Institute Genome Sequencing Center for Infectious Disease"/>
            <person name="Wu L."/>
            <person name="Ma J."/>
        </authorList>
    </citation>
    <scope>NUCLEOTIDE SEQUENCE [LARGE SCALE GENOMIC DNA]</scope>
    <source>
        <strain evidence="4">CGMCC 1.15475</strain>
    </source>
</reference>
<evidence type="ECO:0000256" key="1">
    <source>
        <dbReference type="ARBA" id="ARBA00006817"/>
    </source>
</evidence>
<dbReference type="SUPFAM" id="SSF55961">
    <property type="entry name" value="Bet v1-like"/>
    <property type="match status" value="1"/>
</dbReference>
<comment type="similarity">
    <text evidence="1">Belongs to the AHA1 family.</text>
</comment>
<gene>
    <name evidence="3" type="ORF">ACFSDB_04300</name>
</gene>
<dbReference type="Pfam" id="PF08327">
    <property type="entry name" value="AHSA1"/>
    <property type="match status" value="1"/>
</dbReference>